<evidence type="ECO:0000313" key="3">
    <source>
        <dbReference type="Proteomes" id="UP000095008"/>
    </source>
</evidence>
<accession>A0A1C2IHH0</accession>
<name>A0A1C2IHH0_ACITH</name>
<gene>
    <name evidence="2" type="ORF">A6M23_02715</name>
</gene>
<evidence type="ECO:0000313" key="2">
    <source>
        <dbReference type="EMBL" id="OCX75424.1"/>
    </source>
</evidence>
<comment type="caution">
    <text evidence="2">The sequence shown here is derived from an EMBL/GenBank/DDBJ whole genome shotgun (WGS) entry which is preliminary data.</text>
</comment>
<sequence>MQSIGDEALKLIAKEVADTVRQNTRIDWSIREQARAHLRRMVKRVLRKHGYPPDMQEGAVNMVIEQAEGLVA</sequence>
<proteinExistence type="predicted"/>
<dbReference type="AlphaFoldDB" id="A0A1C2IHH0"/>
<dbReference type="EMBL" id="LWRY01000015">
    <property type="protein sequence ID" value="OCX75424.1"/>
    <property type="molecule type" value="Genomic_DNA"/>
</dbReference>
<reference evidence="2" key="1">
    <citation type="journal article" date="2016" name="Int. J. Mol. Sci.">
        <title>Comparative genomics of the extreme acidophile Acidithiobacillus thiooxidans reveals intraspecific divergence and niche adaptation.</title>
        <authorList>
            <person name="Zhang X."/>
            <person name="Feng X."/>
            <person name="Tao J."/>
            <person name="Ma L."/>
            <person name="Xiao Y."/>
            <person name="Liang Y."/>
            <person name="Liu X."/>
            <person name="Yin H."/>
        </authorList>
    </citation>
    <scope>NUCLEOTIDE SEQUENCE [LARGE SCALE GENOMIC DNA]</scope>
    <source>
        <strain evidence="2">DXS-W</strain>
    </source>
</reference>
<keyword evidence="3" id="KW-1185">Reference proteome</keyword>
<dbReference type="Pfam" id="PF11867">
    <property type="entry name" value="T1RH-like_C"/>
    <property type="match status" value="1"/>
</dbReference>
<evidence type="ECO:0000259" key="1">
    <source>
        <dbReference type="Pfam" id="PF11867"/>
    </source>
</evidence>
<protein>
    <recommendedName>
        <fullName evidence="1">Type I restriction enzyme HindI endonuclease subunit-like C-terminal domain-containing protein</fullName>
    </recommendedName>
</protein>
<feature type="domain" description="Type I restriction enzyme HindI endonuclease subunit-like C-terminal" evidence="1">
    <location>
        <begin position="2"/>
        <end position="70"/>
    </location>
</feature>
<dbReference type="InterPro" id="IPR021810">
    <property type="entry name" value="T1RH-like_C"/>
</dbReference>
<organism evidence="2 3">
    <name type="scientific">Acidithiobacillus thiooxidans</name>
    <name type="common">Thiobacillus thiooxidans</name>
    <dbReference type="NCBI Taxonomy" id="930"/>
    <lineage>
        <taxon>Bacteria</taxon>
        <taxon>Pseudomonadati</taxon>
        <taxon>Pseudomonadota</taxon>
        <taxon>Acidithiobacillia</taxon>
        <taxon>Acidithiobacillales</taxon>
        <taxon>Acidithiobacillaceae</taxon>
        <taxon>Acidithiobacillus</taxon>
    </lineage>
</organism>
<dbReference type="Proteomes" id="UP000095008">
    <property type="component" value="Unassembled WGS sequence"/>
</dbReference>